<evidence type="ECO:0000313" key="5">
    <source>
        <dbReference type="Proteomes" id="UP001551176"/>
    </source>
</evidence>
<sequence>MRATRRTFRTAAIATGAIAALAVPTTAAFAADAPSTPHGQVAQDDQSGTQDQTGQDQNQDQSGKDQDKTNPDENKKDESGNQDKSKDETGKDDTGKDQTGKDDTGKDTTDPDKDKPVPGSWESKGTTDLGKGWTANVQVNASARTAKATISLNGSAKGSLTAYEKSASTTIDGNTFTLTPDGTATAKLTDKDKDKDKPIPGGWESKGTTNLGKGWTAKVDVNASARTAKASISLNGSAKGSLTAYAKSATTKIDGNTFTLTPTGTITMQAKPTPPKPKPDHKRVFVREYKNLGGSGFDAKVYKVTNGYEADMLAKSPDTGKKTVWDTLKQSGNKAAYGQHNGAHFVLNPDGTMKGWVEGNTHHHNNNGTKPQPHPRHDSQQVVPKGGVKAGADGVKANSSDDAPLIAAGSGMAAIGAAGLGFAMYRRKQNG</sequence>
<dbReference type="InterPro" id="IPR006311">
    <property type="entry name" value="TAT_signal"/>
</dbReference>
<evidence type="ECO:0000256" key="2">
    <source>
        <dbReference type="SAM" id="Phobius"/>
    </source>
</evidence>
<feature type="region of interest" description="Disordered" evidence="1">
    <location>
        <begin position="31"/>
        <end position="133"/>
    </location>
</feature>
<feature type="region of interest" description="Disordered" evidence="1">
    <location>
        <begin position="180"/>
        <end position="212"/>
    </location>
</feature>
<protein>
    <recommendedName>
        <fullName evidence="6">LPXTG cell wall anchor domain-containing protein</fullName>
    </recommendedName>
</protein>
<feature type="chain" id="PRO_5045886360" description="LPXTG cell wall anchor domain-containing protein" evidence="3">
    <location>
        <begin position="31"/>
        <end position="431"/>
    </location>
</feature>
<accession>A0ABV3BSN9</accession>
<proteinExistence type="predicted"/>
<evidence type="ECO:0000256" key="3">
    <source>
        <dbReference type="SAM" id="SignalP"/>
    </source>
</evidence>
<gene>
    <name evidence="4" type="ORF">ABZ921_25625</name>
</gene>
<organism evidence="4 5">
    <name type="scientific">Streptomyces atriruber</name>
    <dbReference type="NCBI Taxonomy" id="545121"/>
    <lineage>
        <taxon>Bacteria</taxon>
        <taxon>Bacillati</taxon>
        <taxon>Actinomycetota</taxon>
        <taxon>Actinomycetes</taxon>
        <taxon>Kitasatosporales</taxon>
        <taxon>Streptomycetaceae</taxon>
        <taxon>Streptomyces</taxon>
    </lineage>
</organism>
<feature type="compositionally biased region" description="Basic and acidic residues" evidence="1">
    <location>
        <begin position="62"/>
        <end position="116"/>
    </location>
</feature>
<evidence type="ECO:0000256" key="1">
    <source>
        <dbReference type="SAM" id="MobiDB-lite"/>
    </source>
</evidence>
<dbReference type="RefSeq" id="WP_359353078.1">
    <property type="nucleotide sequence ID" value="NZ_JBEYXV010000013.1"/>
</dbReference>
<feature type="transmembrane region" description="Helical" evidence="2">
    <location>
        <begin position="405"/>
        <end position="425"/>
    </location>
</feature>
<keyword evidence="2" id="KW-1133">Transmembrane helix</keyword>
<dbReference type="PROSITE" id="PS51318">
    <property type="entry name" value="TAT"/>
    <property type="match status" value="1"/>
</dbReference>
<feature type="compositionally biased region" description="Low complexity" evidence="1">
    <location>
        <begin position="382"/>
        <end position="397"/>
    </location>
</feature>
<feature type="compositionally biased region" description="Basic and acidic residues" evidence="1">
    <location>
        <begin position="188"/>
        <end position="198"/>
    </location>
</feature>
<name>A0ABV3BSN9_9ACTN</name>
<feature type="compositionally biased region" description="Low complexity" evidence="1">
    <location>
        <begin position="31"/>
        <end position="61"/>
    </location>
</feature>
<keyword evidence="2" id="KW-0812">Transmembrane</keyword>
<dbReference type="EMBL" id="JBEYXV010000013">
    <property type="protein sequence ID" value="MEU6824024.1"/>
    <property type="molecule type" value="Genomic_DNA"/>
</dbReference>
<evidence type="ECO:0008006" key="6">
    <source>
        <dbReference type="Google" id="ProtNLM"/>
    </source>
</evidence>
<feature type="signal peptide" evidence="3">
    <location>
        <begin position="1"/>
        <end position="30"/>
    </location>
</feature>
<evidence type="ECO:0000313" key="4">
    <source>
        <dbReference type="EMBL" id="MEU6824024.1"/>
    </source>
</evidence>
<dbReference type="Proteomes" id="UP001551176">
    <property type="component" value="Unassembled WGS sequence"/>
</dbReference>
<keyword evidence="3" id="KW-0732">Signal</keyword>
<keyword evidence="5" id="KW-1185">Reference proteome</keyword>
<feature type="region of interest" description="Disordered" evidence="1">
    <location>
        <begin position="357"/>
        <end position="398"/>
    </location>
</feature>
<keyword evidence="2" id="KW-0472">Membrane</keyword>
<comment type="caution">
    <text evidence="4">The sequence shown here is derived from an EMBL/GenBank/DDBJ whole genome shotgun (WGS) entry which is preliminary data.</text>
</comment>
<reference evidence="4 5" key="1">
    <citation type="submission" date="2024-06" db="EMBL/GenBank/DDBJ databases">
        <title>The Natural Products Discovery Center: Release of the First 8490 Sequenced Strains for Exploring Actinobacteria Biosynthetic Diversity.</title>
        <authorList>
            <person name="Kalkreuter E."/>
            <person name="Kautsar S.A."/>
            <person name="Yang D."/>
            <person name="Bader C.D."/>
            <person name="Teijaro C.N."/>
            <person name="Fluegel L."/>
            <person name="Davis C.M."/>
            <person name="Simpson J.R."/>
            <person name="Lauterbach L."/>
            <person name="Steele A.D."/>
            <person name="Gui C."/>
            <person name="Meng S."/>
            <person name="Li G."/>
            <person name="Viehrig K."/>
            <person name="Ye F."/>
            <person name="Su P."/>
            <person name="Kiefer A.F."/>
            <person name="Nichols A."/>
            <person name="Cepeda A.J."/>
            <person name="Yan W."/>
            <person name="Fan B."/>
            <person name="Jiang Y."/>
            <person name="Adhikari A."/>
            <person name="Zheng C.-J."/>
            <person name="Schuster L."/>
            <person name="Cowan T.M."/>
            <person name="Smanski M.J."/>
            <person name="Chevrette M.G."/>
            <person name="De Carvalho L.P.S."/>
            <person name="Shen B."/>
        </authorList>
    </citation>
    <scope>NUCLEOTIDE SEQUENCE [LARGE SCALE GENOMIC DNA]</scope>
    <source>
        <strain evidence="4 5">NPDC046838</strain>
    </source>
</reference>